<feature type="non-terminal residue" evidence="1">
    <location>
        <position position="30"/>
    </location>
</feature>
<reference evidence="1" key="1">
    <citation type="submission" date="2018-05" db="EMBL/GenBank/DDBJ databases">
        <authorList>
            <person name="Lanie J.A."/>
            <person name="Ng W.-L."/>
            <person name="Kazmierczak K.M."/>
            <person name="Andrzejewski T.M."/>
            <person name="Davidsen T.M."/>
            <person name="Wayne K.J."/>
            <person name="Tettelin H."/>
            <person name="Glass J.I."/>
            <person name="Rusch D."/>
            <person name="Podicherti R."/>
            <person name="Tsui H.-C.T."/>
            <person name="Winkler M.E."/>
        </authorList>
    </citation>
    <scope>NUCLEOTIDE SEQUENCE</scope>
</reference>
<accession>A0A382JMZ9</accession>
<organism evidence="1">
    <name type="scientific">marine metagenome</name>
    <dbReference type="NCBI Taxonomy" id="408172"/>
    <lineage>
        <taxon>unclassified sequences</taxon>
        <taxon>metagenomes</taxon>
        <taxon>ecological metagenomes</taxon>
    </lineage>
</organism>
<sequence length="30" mass="3261">VSTIGSTRNCSPRCARREPALLALQLVSNF</sequence>
<feature type="non-terminal residue" evidence="1">
    <location>
        <position position="1"/>
    </location>
</feature>
<dbReference type="EMBL" id="UINC01075157">
    <property type="protein sequence ID" value="SVC13065.1"/>
    <property type="molecule type" value="Genomic_DNA"/>
</dbReference>
<protein>
    <submittedName>
        <fullName evidence="1">Uncharacterized protein</fullName>
    </submittedName>
</protein>
<evidence type="ECO:0000313" key="1">
    <source>
        <dbReference type="EMBL" id="SVC13065.1"/>
    </source>
</evidence>
<name>A0A382JMZ9_9ZZZZ</name>
<gene>
    <name evidence="1" type="ORF">METZ01_LOCUS265919</name>
</gene>
<dbReference type="AlphaFoldDB" id="A0A382JMZ9"/>
<proteinExistence type="predicted"/>